<dbReference type="PRINTS" id="PR00420">
    <property type="entry name" value="RNGMNOXGNASE"/>
</dbReference>
<evidence type="ECO:0000313" key="8">
    <source>
        <dbReference type="Proteomes" id="UP001596380"/>
    </source>
</evidence>
<reference evidence="8" key="1">
    <citation type="journal article" date="2019" name="Int. J. Syst. Evol. Microbiol.">
        <title>The Global Catalogue of Microorganisms (GCM) 10K type strain sequencing project: providing services to taxonomists for standard genome sequencing and annotation.</title>
        <authorList>
            <consortium name="The Broad Institute Genomics Platform"/>
            <consortium name="The Broad Institute Genome Sequencing Center for Infectious Disease"/>
            <person name="Wu L."/>
            <person name="Ma J."/>
        </authorList>
    </citation>
    <scope>NUCLEOTIDE SEQUENCE [LARGE SCALE GENOMIC DNA]</scope>
    <source>
        <strain evidence="8">JCM 3369</strain>
    </source>
</reference>
<name>A0ABW2CN47_9ACTN</name>
<evidence type="ECO:0000256" key="3">
    <source>
        <dbReference type="ARBA" id="ARBA00023002"/>
    </source>
</evidence>
<dbReference type="InterPro" id="IPR002938">
    <property type="entry name" value="FAD-bd"/>
</dbReference>
<dbReference type="Pfam" id="PF13450">
    <property type="entry name" value="NAD_binding_8"/>
    <property type="match status" value="1"/>
</dbReference>
<proteinExistence type="predicted"/>
<keyword evidence="3" id="KW-0560">Oxidoreductase</keyword>
<keyword evidence="4" id="KW-0503">Monooxygenase</keyword>
<protein>
    <submittedName>
        <fullName evidence="7">FAD-dependent oxidoreductase</fullName>
    </submittedName>
</protein>
<evidence type="ECO:0000259" key="6">
    <source>
        <dbReference type="Pfam" id="PF01494"/>
    </source>
</evidence>
<evidence type="ECO:0000313" key="7">
    <source>
        <dbReference type="EMBL" id="MFC6883218.1"/>
    </source>
</evidence>
<dbReference type="InterPro" id="IPR036188">
    <property type="entry name" value="FAD/NAD-bd_sf"/>
</dbReference>
<keyword evidence="1" id="KW-0285">Flavoprotein</keyword>
<dbReference type="PANTHER" id="PTHR47178">
    <property type="entry name" value="MONOOXYGENASE, FAD-BINDING"/>
    <property type="match status" value="1"/>
</dbReference>
<feature type="region of interest" description="Disordered" evidence="5">
    <location>
        <begin position="403"/>
        <end position="435"/>
    </location>
</feature>
<dbReference type="SUPFAM" id="SSF51905">
    <property type="entry name" value="FAD/NAD(P)-binding domain"/>
    <property type="match status" value="1"/>
</dbReference>
<organism evidence="7 8">
    <name type="scientific">Actinomadura yumaensis</name>
    <dbReference type="NCBI Taxonomy" id="111807"/>
    <lineage>
        <taxon>Bacteria</taxon>
        <taxon>Bacillati</taxon>
        <taxon>Actinomycetota</taxon>
        <taxon>Actinomycetes</taxon>
        <taxon>Streptosporangiales</taxon>
        <taxon>Thermomonosporaceae</taxon>
        <taxon>Actinomadura</taxon>
    </lineage>
</organism>
<evidence type="ECO:0000256" key="2">
    <source>
        <dbReference type="ARBA" id="ARBA00022827"/>
    </source>
</evidence>
<dbReference type="EMBL" id="JBHSXS010000018">
    <property type="protein sequence ID" value="MFC6883218.1"/>
    <property type="molecule type" value="Genomic_DNA"/>
</dbReference>
<evidence type="ECO:0000256" key="4">
    <source>
        <dbReference type="ARBA" id="ARBA00023033"/>
    </source>
</evidence>
<evidence type="ECO:0000256" key="1">
    <source>
        <dbReference type="ARBA" id="ARBA00022630"/>
    </source>
</evidence>
<keyword evidence="2" id="KW-0274">FAD</keyword>
<dbReference type="Gene3D" id="3.50.50.60">
    <property type="entry name" value="FAD/NAD(P)-binding domain"/>
    <property type="match status" value="1"/>
</dbReference>
<feature type="domain" description="FAD-binding" evidence="6">
    <location>
        <begin position="294"/>
        <end position="391"/>
    </location>
</feature>
<dbReference type="PANTHER" id="PTHR47178:SF5">
    <property type="entry name" value="FAD-BINDING DOMAIN-CONTAINING PROTEIN"/>
    <property type="match status" value="1"/>
</dbReference>
<dbReference type="Pfam" id="PF01494">
    <property type="entry name" value="FAD_binding_3"/>
    <property type="match status" value="1"/>
</dbReference>
<sequence length="435" mass="46846">MDTPPKDPRVVIVGGGIGGLALAQGLRQAGFGDVTVYERDASPRGRMQGYRLRISPEGEQAVKACLPARARELLAATSNQRGSEGLVAYDERLNEMWSPDFTDPRADDPDKVDAVDRVTLRRVLLAGLGGAVRWGERFTHLERSGPEGRVVAHFAGGHADTADVLIAADGANSRVRGQLRPDDRHQDLGVRAILSRTPRAKADAAGLPEVLRDRFVNVTGSNGLRLALMPMVFRNPPREAAERIWPGLGFDPTEDYYMSVFSVHQDHLGLGDEAFFAMDGTALRDLVLERTADWHPDLRGVFAHAQPEETHPLALRATIPVEAWSAGNVIPLGDAAHTMPPTGGVGANTALRDAAGLTRALASAFHGGRDLAEAVAEYERDMVRYATEAIDTSLRIAKWSMKKIDVDGPPGPPAPSERSPERPRGGAATRQGAAQ</sequence>
<dbReference type="RefSeq" id="WP_160822548.1">
    <property type="nucleotide sequence ID" value="NZ_JBHSXS010000018.1"/>
</dbReference>
<keyword evidence="8" id="KW-1185">Reference proteome</keyword>
<comment type="caution">
    <text evidence="7">The sequence shown here is derived from an EMBL/GenBank/DDBJ whole genome shotgun (WGS) entry which is preliminary data.</text>
</comment>
<evidence type="ECO:0000256" key="5">
    <source>
        <dbReference type="SAM" id="MobiDB-lite"/>
    </source>
</evidence>
<accession>A0ABW2CN47</accession>
<feature type="compositionally biased region" description="Low complexity" evidence="5">
    <location>
        <begin position="425"/>
        <end position="435"/>
    </location>
</feature>
<gene>
    <name evidence="7" type="ORF">ACFQKB_25910</name>
</gene>
<dbReference type="Proteomes" id="UP001596380">
    <property type="component" value="Unassembled WGS sequence"/>
</dbReference>